<dbReference type="OrthoDB" id="10475441at2759"/>
<dbReference type="Proteomes" id="UP000237105">
    <property type="component" value="Unassembled WGS sequence"/>
</dbReference>
<reference evidence="3" key="1">
    <citation type="submission" date="2016-06" db="EMBL/GenBank/DDBJ databases">
        <title>Parallel loss of symbiosis genes in relatives of nitrogen-fixing non-legume Parasponia.</title>
        <authorList>
            <person name="Van Velzen R."/>
            <person name="Holmer R."/>
            <person name="Bu F."/>
            <person name="Rutten L."/>
            <person name="Van Zeijl A."/>
            <person name="Liu W."/>
            <person name="Santuari L."/>
            <person name="Cao Q."/>
            <person name="Sharma T."/>
            <person name="Shen D."/>
            <person name="Roswanjaya Y."/>
            <person name="Wardhani T."/>
            <person name="Kalhor M.S."/>
            <person name="Jansen J."/>
            <person name="Van den Hoogen J."/>
            <person name="Gungor B."/>
            <person name="Hartog M."/>
            <person name="Hontelez J."/>
            <person name="Verver J."/>
            <person name="Yang W.-C."/>
            <person name="Schijlen E."/>
            <person name="Repin R."/>
            <person name="Schilthuizen M."/>
            <person name="Schranz E."/>
            <person name="Heidstra R."/>
            <person name="Miyata K."/>
            <person name="Fedorova E."/>
            <person name="Kohlen W."/>
            <person name="Bisseling T."/>
            <person name="Smit S."/>
            <person name="Geurts R."/>
        </authorList>
    </citation>
    <scope>NUCLEOTIDE SEQUENCE [LARGE SCALE GENOMIC DNA]</scope>
    <source>
        <strain evidence="3">cv. WU1-14</strain>
    </source>
</reference>
<feature type="region of interest" description="Disordered" evidence="1">
    <location>
        <begin position="80"/>
        <end position="107"/>
    </location>
</feature>
<evidence type="ECO:0000256" key="1">
    <source>
        <dbReference type="SAM" id="MobiDB-lite"/>
    </source>
</evidence>
<dbReference type="EMBL" id="JXTB01000425">
    <property type="protein sequence ID" value="PON41028.1"/>
    <property type="molecule type" value="Genomic_DNA"/>
</dbReference>
<name>A0A2P5AWZ3_PARAD</name>
<accession>A0A2P5AWZ3</accession>
<proteinExistence type="predicted"/>
<feature type="compositionally biased region" description="Basic and acidic residues" evidence="1">
    <location>
        <begin position="98"/>
        <end position="107"/>
    </location>
</feature>
<sequence>MSFEKSDQSPGISGRTLFGVTEPPFPAPDLRLLDVDASSGSERWRVGFGRGVLLLAGAEETLGAELEVFNELHEGKVWRREKGKGGGGLGGGEEEGVEEKMGRRLGG</sequence>
<keyword evidence="3" id="KW-1185">Reference proteome</keyword>
<comment type="caution">
    <text evidence="2">The sequence shown here is derived from an EMBL/GenBank/DDBJ whole genome shotgun (WGS) entry which is preliminary data.</text>
</comment>
<protein>
    <submittedName>
        <fullName evidence="2">Uncharacterized protein</fullName>
    </submittedName>
</protein>
<feature type="region of interest" description="Disordered" evidence="1">
    <location>
        <begin position="1"/>
        <end position="20"/>
    </location>
</feature>
<dbReference type="AlphaFoldDB" id="A0A2P5AWZ3"/>
<evidence type="ECO:0000313" key="3">
    <source>
        <dbReference type="Proteomes" id="UP000237105"/>
    </source>
</evidence>
<gene>
    <name evidence="2" type="ORF">PanWU01x14_292850</name>
</gene>
<organism evidence="2 3">
    <name type="scientific">Parasponia andersonii</name>
    <name type="common">Sponia andersonii</name>
    <dbReference type="NCBI Taxonomy" id="3476"/>
    <lineage>
        <taxon>Eukaryota</taxon>
        <taxon>Viridiplantae</taxon>
        <taxon>Streptophyta</taxon>
        <taxon>Embryophyta</taxon>
        <taxon>Tracheophyta</taxon>
        <taxon>Spermatophyta</taxon>
        <taxon>Magnoliopsida</taxon>
        <taxon>eudicotyledons</taxon>
        <taxon>Gunneridae</taxon>
        <taxon>Pentapetalae</taxon>
        <taxon>rosids</taxon>
        <taxon>fabids</taxon>
        <taxon>Rosales</taxon>
        <taxon>Cannabaceae</taxon>
        <taxon>Parasponia</taxon>
    </lineage>
</organism>
<evidence type="ECO:0000313" key="2">
    <source>
        <dbReference type="EMBL" id="PON41028.1"/>
    </source>
</evidence>